<gene>
    <name evidence="2" type="ORF">KI387_038628</name>
</gene>
<keyword evidence="3" id="KW-1185">Reference proteome</keyword>
<evidence type="ECO:0000313" key="3">
    <source>
        <dbReference type="Proteomes" id="UP000824469"/>
    </source>
</evidence>
<sequence length="54" mass="5726">TAALCRAVVTGPPPCLGQWSQDRHPGRAAVSSLKTKMQGKRGAEGKTKHAEAKR</sequence>
<dbReference type="AlphaFoldDB" id="A0AA38C844"/>
<feature type="region of interest" description="Disordered" evidence="1">
    <location>
        <begin position="16"/>
        <end position="54"/>
    </location>
</feature>
<protein>
    <submittedName>
        <fullName evidence="2">Uncharacterized protein</fullName>
    </submittedName>
</protein>
<feature type="non-terminal residue" evidence="2">
    <location>
        <position position="1"/>
    </location>
</feature>
<feature type="non-terminal residue" evidence="2">
    <location>
        <position position="54"/>
    </location>
</feature>
<evidence type="ECO:0000313" key="2">
    <source>
        <dbReference type="EMBL" id="KAH9295040.1"/>
    </source>
</evidence>
<name>A0AA38C844_TAXCH</name>
<feature type="compositionally biased region" description="Basic and acidic residues" evidence="1">
    <location>
        <begin position="41"/>
        <end position="54"/>
    </location>
</feature>
<dbReference type="Proteomes" id="UP000824469">
    <property type="component" value="Unassembled WGS sequence"/>
</dbReference>
<evidence type="ECO:0000256" key="1">
    <source>
        <dbReference type="SAM" id="MobiDB-lite"/>
    </source>
</evidence>
<comment type="caution">
    <text evidence="2">The sequence shown here is derived from an EMBL/GenBank/DDBJ whole genome shotgun (WGS) entry which is preliminary data.</text>
</comment>
<reference evidence="2 3" key="1">
    <citation type="journal article" date="2021" name="Nat. Plants">
        <title>The Taxus genome provides insights into paclitaxel biosynthesis.</title>
        <authorList>
            <person name="Xiong X."/>
            <person name="Gou J."/>
            <person name="Liao Q."/>
            <person name="Li Y."/>
            <person name="Zhou Q."/>
            <person name="Bi G."/>
            <person name="Li C."/>
            <person name="Du R."/>
            <person name="Wang X."/>
            <person name="Sun T."/>
            <person name="Guo L."/>
            <person name="Liang H."/>
            <person name="Lu P."/>
            <person name="Wu Y."/>
            <person name="Zhang Z."/>
            <person name="Ro D.K."/>
            <person name="Shang Y."/>
            <person name="Huang S."/>
            <person name="Yan J."/>
        </authorList>
    </citation>
    <scope>NUCLEOTIDE SEQUENCE [LARGE SCALE GENOMIC DNA]</scope>
    <source>
        <strain evidence="2">Ta-2019</strain>
    </source>
</reference>
<accession>A0AA38C844</accession>
<dbReference type="EMBL" id="JAHRHJ020000011">
    <property type="protein sequence ID" value="KAH9295040.1"/>
    <property type="molecule type" value="Genomic_DNA"/>
</dbReference>
<organism evidence="2 3">
    <name type="scientific">Taxus chinensis</name>
    <name type="common">Chinese yew</name>
    <name type="synonym">Taxus wallichiana var. chinensis</name>
    <dbReference type="NCBI Taxonomy" id="29808"/>
    <lineage>
        <taxon>Eukaryota</taxon>
        <taxon>Viridiplantae</taxon>
        <taxon>Streptophyta</taxon>
        <taxon>Embryophyta</taxon>
        <taxon>Tracheophyta</taxon>
        <taxon>Spermatophyta</taxon>
        <taxon>Pinopsida</taxon>
        <taxon>Pinidae</taxon>
        <taxon>Conifers II</taxon>
        <taxon>Cupressales</taxon>
        <taxon>Taxaceae</taxon>
        <taxon>Taxus</taxon>
    </lineage>
</organism>
<proteinExistence type="predicted"/>